<protein>
    <submittedName>
        <fullName evidence="1">Uncharacterized protein</fullName>
    </submittedName>
</protein>
<sequence length="163" mass="17603">MSILHTLISSRAMALSALYQDTPLWPEGTTFTDPDIWCGPQSLTALAAERGTPCVLIAPSGTRVEGDEHRTIVIATIRECVPRAGRGLPTELQIDCDLQALEARVLDSLLLKNPNAHHRRTCLLRSAGAQATLRARLPPSVRPGDLLALTCTGTIALAQIRLH</sequence>
<dbReference type="EMBL" id="SNYA01000007">
    <property type="protein sequence ID" value="TDP90131.1"/>
    <property type="molecule type" value="Genomic_DNA"/>
</dbReference>
<reference evidence="1 2" key="1">
    <citation type="submission" date="2019-03" db="EMBL/GenBank/DDBJ databases">
        <title>Genomic analyses of the natural microbiome of Caenorhabditis elegans.</title>
        <authorList>
            <person name="Samuel B."/>
        </authorList>
    </citation>
    <scope>NUCLEOTIDE SEQUENCE [LARGE SCALE GENOMIC DNA]</scope>
    <source>
        <strain evidence="1 2">JUb18</strain>
    </source>
</reference>
<organism evidence="1 2">
    <name type="scientific">Leucobacter luti</name>
    <dbReference type="NCBI Taxonomy" id="340320"/>
    <lineage>
        <taxon>Bacteria</taxon>
        <taxon>Bacillati</taxon>
        <taxon>Actinomycetota</taxon>
        <taxon>Actinomycetes</taxon>
        <taxon>Micrococcales</taxon>
        <taxon>Microbacteriaceae</taxon>
        <taxon>Leucobacter</taxon>
    </lineage>
</organism>
<gene>
    <name evidence="1" type="ORF">EDF62_2696</name>
</gene>
<proteinExistence type="predicted"/>
<keyword evidence="2" id="KW-1185">Reference proteome</keyword>
<dbReference type="Proteomes" id="UP000295601">
    <property type="component" value="Unassembled WGS sequence"/>
</dbReference>
<name>A0A4R6RTB9_9MICO</name>
<dbReference type="AlphaFoldDB" id="A0A4R6RTB9"/>
<accession>A0A4R6RTB9</accession>
<evidence type="ECO:0000313" key="1">
    <source>
        <dbReference type="EMBL" id="TDP90131.1"/>
    </source>
</evidence>
<evidence type="ECO:0000313" key="2">
    <source>
        <dbReference type="Proteomes" id="UP000295601"/>
    </source>
</evidence>
<comment type="caution">
    <text evidence="1">The sequence shown here is derived from an EMBL/GenBank/DDBJ whole genome shotgun (WGS) entry which is preliminary data.</text>
</comment>